<dbReference type="EnsemblMetazoa" id="Aqu2.1.10723_001">
    <property type="protein sequence ID" value="Aqu2.1.10723_001"/>
    <property type="gene ID" value="Aqu2.1.10723"/>
</dbReference>
<feature type="region of interest" description="Disordered" evidence="1">
    <location>
        <begin position="79"/>
        <end position="114"/>
    </location>
</feature>
<feature type="compositionally biased region" description="Polar residues" evidence="1">
    <location>
        <begin position="344"/>
        <end position="353"/>
    </location>
</feature>
<feature type="region of interest" description="Disordered" evidence="1">
    <location>
        <begin position="216"/>
        <end position="239"/>
    </location>
</feature>
<feature type="compositionally biased region" description="Low complexity" evidence="1">
    <location>
        <begin position="394"/>
        <end position="406"/>
    </location>
</feature>
<feature type="compositionally biased region" description="Basic and acidic residues" evidence="1">
    <location>
        <begin position="500"/>
        <end position="510"/>
    </location>
</feature>
<sequence>MILFDIITWPVRALFSLLSSLLRLILSICLFPFRLAASIARSLWIKVCYVFQYAENKLSILKTWKPFCYLFPLTPVNDSSGPTNQNGDEPLEMKGNLRSKEYKSRSPSPDEIDEGQTISSLIQDLLKISQTETQPQERSADKIQLLLQELNELAAAGGLTGNNDDVPAGASPRVSVLLEDLSTLESYLTQFISDDEEGHLPLPPDRMSSLETILEETASKESSPLHCRSPLPHKGKKPHPLAVQTIEEERELTHSQNEISQTLLLLQKVAKSHELKQSLQQIYHQSRSKERPLYHSRHRSPSGDSQDEERRDGRGQQRGHRHESGYESHQDFESPTLTRRARGRNNSDSTWGPSTPPTPRDSKKGFLGFFSKKSASLTSLASTKSNEHTTGSEATPPKITPPKTAASGGGASSKLTTPPNTEQIYDSLSAVTPVYTDVVKRPRPSSIMTSQESIYDSIKTGPVATATDETPPPIPLRRTLSDASTDSCDNSPIFSRRRGSISDEDRECCHGTHRCRHSNSKRIGRRHSSTSSCKHCDHSPERYE</sequence>
<feature type="compositionally biased region" description="Basic residues" evidence="1">
    <location>
        <begin position="511"/>
        <end position="528"/>
    </location>
</feature>
<evidence type="ECO:0000313" key="2">
    <source>
        <dbReference type="EnsemblMetazoa" id="Aqu2.1.10723_001"/>
    </source>
</evidence>
<proteinExistence type="predicted"/>
<feature type="compositionally biased region" description="Polar residues" evidence="1">
    <location>
        <begin position="481"/>
        <end position="493"/>
    </location>
</feature>
<feature type="region of interest" description="Disordered" evidence="1">
    <location>
        <begin position="281"/>
        <end position="419"/>
    </location>
</feature>
<protein>
    <submittedName>
        <fullName evidence="2">Uncharacterized protein</fullName>
    </submittedName>
</protein>
<reference evidence="2" key="1">
    <citation type="submission" date="2017-05" db="UniProtKB">
        <authorList>
            <consortium name="EnsemblMetazoa"/>
        </authorList>
    </citation>
    <scope>IDENTIFICATION</scope>
</reference>
<feature type="compositionally biased region" description="Basic and acidic residues" evidence="1">
    <location>
        <begin position="322"/>
        <end position="332"/>
    </location>
</feature>
<name>A0A1X7T893_AMPQE</name>
<feature type="region of interest" description="Disordered" evidence="1">
    <location>
        <begin position="462"/>
        <end position="544"/>
    </location>
</feature>
<organism evidence="2">
    <name type="scientific">Amphimedon queenslandica</name>
    <name type="common">Sponge</name>
    <dbReference type="NCBI Taxonomy" id="400682"/>
    <lineage>
        <taxon>Eukaryota</taxon>
        <taxon>Metazoa</taxon>
        <taxon>Porifera</taxon>
        <taxon>Demospongiae</taxon>
        <taxon>Heteroscleromorpha</taxon>
        <taxon>Haplosclerida</taxon>
        <taxon>Niphatidae</taxon>
        <taxon>Amphimedon</taxon>
    </lineage>
</organism>
<feature type="compositionally biased region" description="Basic and acidic residues" evidence="1">
    <location>
        <begin position="534"/>
        <end position="544"/>
    </location>
</feature>
<evidence type="ECO:0000256" key="1">
    <source>
        <dbReference type="SAM" id="MobiDB-lite"/>
    </source>
</evidence>
<feature type="compositionally biased region" description="Low complexity" evidence="1">
    <location>
        <begin position="365"/>
        <end position="384"/>
    </location>
</feature>
<dbReference type="InParanoid" id="A0A1X7T893"/>
<dbReference type="AlphaFoldDB" id="A0A1X7T893"/>
<accession>A0A1X7T893</accession>